<dbReference type="GO" id="GO:0000160">
    <property type="term" value="P:phosphorelay signal transduction system"/>
    <property type="evidence" value="ECO:0007669"/>
    <property type="project" value="InterPro"/>
</dbReference>
<dbReference type="InterPro" id="IPR036388">
    <property type="entry name" value="WH-like_DNA-bd_sf"/>
</dbReference>
<dbReference type="GO" id="GO:0006355">
    <property type="term" value="P:regulation of DNA-templated transcription"/>
    <property type="evidence" value="ECO:0007669"/>
    <property type="project" value="InterPro"/>
</dbReference>
<keyword evidence="4" id="KW-0804">Transcription</keyword>
<evidence type="ECO:0000256" key="2">
    <source>
        <dbReference type="ARBA" id="ARBA00023015"/>
    </source>
</evidence>
<name>A0A9W6SL93_9ACTN</name>
<dbReference type="InterPro" id="IPR027417">
    <property type="entry name" value="P-loop_NTPase"/>
</dbReference>
<gene>
    <name evidence="7" type="ORF">Afil01_27920</name>
</gene>
<evidence type="ECO:0000256" key="4">
    <source>
        <dbReference type="ARBA" id="ARBA00023163"/>
    </source>
</evidence>
<dbReference type="Pfam" id="PF03704">
    <property type="entry name" value="BTAD"/>
    <property type="match status" value="1"/>
</dbReference>
<dbReference type="EMBL" id="BSTX01000002">
    <property type="protein sequence ID" value="GLZ77985.1"/>
    <property type="molecule type" value="Genomic_DNA"/>
</dbReference>
<keyword evidence="3 5" id="KW-0238">DNA-binding</keyword>
<dbReference type="Gene3D" id="1.25.40.10">
    <property type="entry name" value="Tetratricopeptide repeat domain"/>
    <property type="match status" value="2"/>
</dbReference>
<dbReference type="RefSeq" id="WP_285663164.1">
    <property type="nucleotide sequence ID" value="NZ_BSTX01000002.1"/>
</dbReference>
<keyword evidence="8" id="KW-1185">Reference proteome</keyword>
<comment type="caution">
    <text evidence="7">The sequence shown here is derived from an EMBL/GenBank/DDBJ whole genome shotgun (WGS) entry which is preliminary data.</text>
</comment>
<dbReference type="SMART" id="SM00862">
    <property type="entry name" value="Trans_reg_C"/>
    <property type="match status" value="1"/>
</dbReference>
<dbReference type="SUPFAM" id="SSF52540">
    <property type="entry name" value="P-loop containing nucleoside triphosphate hydrolases"/>
    <property type="match status" value="1"/>
</dbReference>
<dbReference type="PANTHER" id="PTHR35807">
    <property type="entry name" value="TRANSCRIPTIONAL REGULATOR REDD-RELATED"/>
    <property type="match status" value="1"/>
</dbReference>
<accession>A0A9W6SL93</accession>
<dbReference type="InterPro" id="IPR005158">
    <property type="entry name" value="BTAD"/>
</dbReference>
<dbReference type="SUPFAM" id="SSF46894">
    <property type="entry name" value="C-terminal effector domain of the bipartite response regulators"/>
    <property type="match status" value="1"/>
</dbReference>
<feature type="DNA-binding region" description="OmpR/PhoB-type" evidence="5">
    <location>
        <begin position="1"/>
        <end position="97"/>
    </location>
</feature>
<dbReference type="AlphaFoldDB" id="A0A9W6SL93"/>
<dbReference type="GO" id="GO:0043531">
    <property type="term" value="F:ADP binding"/>
    <property type="evidence" value="ECO:0007669"/>
    <property type="project" value="InterPro"/>
</dbReference>
<protein>
    <submittedName>
        <fullName evidence="7">SARP family transcriptional regulator</fullName>
    </submittedName>
</protein>
<proteinExistence type="inferred from homology"/>
<dbReference type="InterPro" id="IPR001867">
    <property type="entry name" value="OmpR/PhoB-type_DNA-bd"/>
</dbReference>
<dbReference type="SUPFAM" id="SSF48452">
    <property type="entry name" value="TPR-like"/>
    <property type="match status" value="1"/>
</dbReference>
<evidence type="ECO:0000256" key="1">
    <source>
        <dbReference type="ARBA" id="ARBA00005820"/>
    </source>
</evidence>
<dbReference type="Pfam" id="PF00931">
    <property type="entry name" value="NB-ARC"/>
    <property type="match status" value="1"/>
</dbReference>
<evidence type="ECO:0000256" key="5">
    <source>
        <dbReference type="PROSITE-ProRule" id="PRU01091"/>
    </source>
</evidence>
<keyword evidence="2" id="KW-0805">Transcription regulation</keyword>
<comment type="similarity">
    <text evidence="1">Belongs to the AfsR/DnrI/RedD regulatory family.</text>
</comment>
<feature type="domain" description="OmpR/PhoB-type" evidence="6">
    <location>
        <begin position="1"/>
        <end position="97"/>
    </location>
</feature>
<evidence type="ECO:0000259" key="6">
    <source>
        <dbReference type="PROSITE" id="PS51755"/>
    </source>
</evidence>
<dbReference type="InterPro" id="IPR051677">
    <property type="entry name" value="AfsR-DnrI-RedD_regulator"/>
</dbReference>
<dbReference type="PANTHER" id="PTHR35807:SF1">
    <property type="entry name" value="TRANSCRIPTIONAL REGULATOR REDD"/>
    <property type="match status" value="1"/>
</dbReference>
<organism evidence="7 8">
    <name type="scientific">Actinorhabdospora filicis</name>
    <dbReference type="NCBI Taxonomy" id="1785913"/>
    <lineage>
        <taxon>Bacteria</taxon>
        <taxon>Bacillati</taxon>
        <taxon>Actinomycetota</taxon>
        <taxon>Actinomycetes</taxon>
        <taxon>Micromonosporales</taxon>
        <taxon>Micromonosporaceae</taxon>
        <taxon>Actinorhabdospora</taxon>
    </lineage>
</organism>
<dbReference type="Gene3D" id="3.40.50.300">
    <property type="entry name" value="P-loop containing nucleotide triphosphate hydrolases"/>
    <property type="match status" value="1"/>
</dbReference>
<dbReference type="PRINTS" id="PR00364">
    <property type="entry name" value="DISEASERSIST"/>
</dbReference>
<dbReference type="Gene3D" id="1.10.10.10">
    <property type="entry name" value="Winged helix-like DNA-binding domain superfamily/Winged helix DNA-binding domain"/>
    <property type="match status" value="1"/>
</dbReference>
<dbReference type="CDD" id="cd15831">
    <property type="entry name" value="BTAD"/>
    <property type="match status" value="1"/>
</dbReference>
<dbReference type="Proteomes" id="UP001165079">
    <property type="component" value="Unassembled WGS sequence"/>
</dbReference>
<reference evidence="7" key="1">
    <citation type="submission" date="2023-03" db="EMBL/GenBank/DDBJ databases">
        <title>Actinorhabdospora filicis NBRC 111898.</title>
        <authorList>
            <person name="Ichikawa N."/>
            <person name="Sato H."/>
            <person name="Tonouchi N."/>
        </authorList>
    </citation>
    <scope>NUCLEOTIDE SEQUENCE</scope>
    <source>
        <strain evidence="7">NBRC 111898</strain>
    </source>
</reference>
<evidence type="ECO:0000313" key="8">
    <source>
        <dbReference type="Proteomes" id="UP001165079"/>
    </source>
</evidence>
<dbReference type="InterPro" id="IPR011990">
    <property type="entry name" value="TPR-like_helical_dom_sf"/>
</dbReference>
<dbReference type="InterPro" id="IPR016032">
    <property type="entry name" value="Sig_transdc_resp-reg_C-effctor"/>
</dbReference>
<evidence type="ECO:0000256" key="3">
    <source>
        <dbReference type="ARBA" id="ARBA00023125"/>
    </source>
</evidence>
<dbReference type="InterPro" id="IPR002182">
    <property type="entry name" value="NB-ARC"/>
</dbReference>
<dbReference type="GO" id="GO:0003677">
    <property type="term" value="F:DNA binding"/>
    <property type="evidence" value="ECO:0007669"/>
    <property type="project" value="UniProtKB-UniRule"/>
</dbReference>
<dbReference type="SMART" id="SM01043">
    <property type="entry name" value="BTAD"/>
    <property type="match status" value="1"/>
</dbReference>
<dbReference type="PROSITE" id="PS51755">
    <property type="entry name" value="OMPR_PHOB"/>
    <property type="match status" value="1"/>
</dbReference>
<sequence length="791" mass="85047">MSWDAGTGPTVALLGPFALHVGGRETPLTTGRLRTVLAVLAATAGRPVPVWRLAEAVWDDHPPASPKGSLQTYIGRLRRVLGHDRIATTPEGFTLTLPPDAVDALRFTRLLDRAAQAADPGTERALLTEALGLWRGEPFEGVRVPEALGAELTERRLAAVERRVDLDLPIGRAGDHVAELRELTSRHPLRETLWTRLLLALRHLGRQAEALEEYEGIRSRLAEELGSEPGAELRAVYAGLLTGEAPTTAVTDVPRQLPPDVDGFAGREQALRLLDTLAADRLAGHGPSTVAISGMAGVGKTSLALHWAHHTARHFPDGQLYVNLRGFAPGDRTVTPKEALSGFLDALGVPRERIPSDVDTMAGLYRSLLAARRVLVVLDNARDAAQARPLLPGGGGCLTVVTSRDNLAGLVAASAVPVPLGLLTDTEARALLRPRLRRTPSTQDEPAPAALIARGAGLPLALAILAARAALSPGIPLAAIVSGGLDALDHGDEETSLRAVFHWSYRALTAPAARMYRLLGLHPGAEITVPAAASLTGTPPRDAERALTELTAAHLVTETTPGRYTRHDLIRAHAHELTTAHDPEPERLQAIERLLDHYVHTAYAAMRLLQPQRRGIEPSPAAEGVRLAELGDLITALTWFTTEHSSLLAMVRLGFEHGLDAHTVRLAWALRNYLDWQGHWDDWAEVLTIALKAAECSGLTLAQISAHRGLARVLSMRAEHTAARDHLEAATRLAAGLDDPTELAHTHQSLAVHFDGRGMYAQEIEHGRCALELFRATGHRRGEAVALNAIG</sequence>
<dbReference type="Pfam" id="PF00486">
    <property type="entry name" value="Trans_reg_C"/>
    <property type="match status" value="1"/>
</dbReference>
<evidence type="ECO:0000313" key="7">
    <source>
        <dbReference type="EMBL" id="GLZ77985.1"/>
    </source>
</evidence>